<evidence type="ECO:0000256" key="6">
    <source>
        <dbReference type="ARBA" id="ARBA00023053"/>
    </source>
</evidence>
<feature type="transmembrane region" description="Helical" evidence="10">
    <location>
        <begin position="356"/>
        <end position="382"/>
    </location>
</feature>
<dbReference type="RefSeq" id="WP_119516356.1">
    <property type="nucleotide sequence ID" value="NZ_NQYH01000008.1"/>
</dbReference>
<keyword evidence="8 10" id="KW-0472">Membrane</keyword>
<feature type="transmembrane region" description="Helical" evidence="10">
    <location>
        <begin position="240"/>
        <end position="257"/>
    </location>
</feature>
<feature type="transmembrane region" description="Helical" evidence="10">
    <location>
        <begin position="55"/>
        <end position="72"/>
    </location>
</feature>
<dbReference type="GO" id="GO:0098719">
    <property type="term" value="P:sodium ion import across plasma membrane"/>
    <property type="evidence" value="ECO:0007669"/>
    <property type="project" value="TreeGrafter"/>
</dbReference>
<feature type="domain" description="Cation/H+ exchanger transmembrane" evidence="11">
    <location>
        <begin position="17"/>
        <end position="419"/>
    </location>
</feature>
<keyword evidence="6 10" id="KW-0915">Sodium</keyword>
<dbReference type="Gene3D" id="6.10.140.1330">
    <property type="match status" value="1"/>
</dbReference>
<comment type="subcellular location">
    <subcellularLocation>
        <location evidence="10">Cell inner membrane</location>
        <topology evidence="10">Multi-pass membrane protein</topology>
    </subcellularLocation>
    <subcellularLocation>
        <location evidence="1">Cell membrane</location>
        <topology evidence="1">Multi-pass membrane protein</topology>
    </subcellularLocation>
</comment>
<evidence type="ECO:0000313" key="12">
    <source>
        <dbReference type="EMBL" id="RIY40503.1"/>
    </source>
</evidence>
<dbReference type="GO" id="GO:0015385">
    <property type="term" value="F:sodium:proton antiporter activity"/>
    <property type="evidence" value="ECO:0007669"/>
    <property type="project" value="InterPro"/>
</dbReference>
<dbReference type="AlphaFoldDB" id="A0A3A1YQD6"/>
<evidence type="ECO:0000256" key="1">
    <source>
        <dbReference type="ARBA" id="ARBA00004651"/>
    </source>
</evidence>
<keyword evidence="4 10" id="KW-0812">Transmembrane</keyword>
<dbReference type="InterPro" id="IPR004705">
    <property type="entry name" value="Cation/H_exchanger_CPA1_bac"/>
</dbReference>
<keyword evidence="3" id="KW-1003">Cell membrane</keyword>
<reference evidence="12 13" key="1">
    <citation type="submission" date="2017-08" db="EMBL/GenBank/DDBJ databases">
        <title>Pusillimonas indicus sp. nov., a member of the family Alcaligenaceae isolated from surface seawater.</title>
        <authorList>
            <person name="Li J."/>
        </authorList>
    </citation>
    <scope>NUCLEOTIDE SEQUENCE [LARGE SCALE GENOMIC DNA]</scope>
    <source>
        <strain evidence="12 13">L52-1-41</strain>
    </source>
</reference>
<keyword evidence="5 10" id="KW-1133">Transmembrane helix</keyword>
<keyword evidence="7 10" id="KW-0406">Ion transport</keyword>
<accession>A0A3A1YQD6</accession>
<evidence type="ECO:0000256" key="8">
    <source>
        <dbReference type="ARBA" id="ARBA00023136"/>
    </source>
</evidence>
<evidence type="ECO:0000256" key="3">
    <source>
        <dbReference type="ARBA" id="ARBA00022475"/>
    </source>
</evidence>
<dbReference type="EMBL" id="NQYH01000008">
    <property type="protein sequence ID" value="RIY40503.1"/>
    <property type="molecule type" value="Genomic_DNA"/>
</dbReference>
<feature type="transmembrane region" description="Helical" evidence="10">
    <location>
        <begin position="182"/>
        <end position="204"/>
    </location>
</feature>
<keyword evidence="2 10" id="KW-0813">Transport</keyword>
<protein>
    <submittedName>
        <fullName evidence="12">Na+/H+ antiporter</fullName>
    </submittedName>
</protein>
<evidence type="ECO:0000256" key="7">
    <source>
        <dbReference type="ARBA" id="ARBA00023065"/>
    </source>
</evidence>
<organism evidence="12 13">
    <name type="scientific">Neopusillimonas maritima</name>
    <dbReference type="NCBI Taxonomy" id="2026239"/>
    <lineage>
        <taxon>Bacteria</taxon>
        <taxon>Pseudomonadati</taxon>
        <taxon>Pseudomonadota</taxon>
        <taxon>Betaproteobacteria</taxon>
        <taxon>Burkholderiales</taxon>
        <taxon>Alcaligenaceae</taxon>
        <taxon>Neopusillimonas</taxon>
    </lineage>
</organism>
<feature type="transmembrane region" description="Helical" evidence="10">
    <location>
        <begin position="84"/>
        <end position="107"/>
    </location>
</feature>
<feature type="transmembrane region" description="Helical" evidence="10">
    <location>
        <begin position="31"/>
        <end position="49"/>
    </location>
</feature>
<dbReference type="Pfam" id="PF00999">
    <property type="entry name" value="Na_H_Exchanger"/>
    <property type="match status" value="1"/>
</dbReference>
<keyword evidence="10" id="KW-0050">Antiport</keyword>
<gene>
    <name evidence="12" type="ORF">CJP73_10245</name>
</gene>
<feature type="transmembrane region" description="Helical" evidence="10">
    <location>
        <begin position="312"/>
        <end position="335"/>
    </location>
</feature>
<evidence type="ECO:0000259" key="11">
    <source>
        <dbReference type="Pfam" id="PF00999"/>
    </source>
</evidence>
<evidence type="ECO:0000256" key="2">
    <source>
        <dbReference type="ARBA" id="ARBA00022448"/>
    </source>
</evidence>
<feature type="transmembrane region" description="Helical" evidence="10">
    <location>
        <begin position="113"/>
        <end position="135"/>
    </location>
</feature>
<sequence length="548" mass="59009">MESLDIALAMMAAVGISGALARMLPAGIPLPLIQIALGFVIAGVFEEGVELDPDVFFLLFLPPLLFLDGWRIPKEGLWREKGGIVQLSFGLVLLTVLGLGLILHWLIPAMPLAVAFAVAAIVSPTDPVAVSAITRKVPVPKRLMSVLEGESLFNDATGLVAFRTAVAAVVTGTFSISHAALSFIWVAAAGLATGVVVTWGLSRARTAVVRRVGEEPGAEVLLSLMVPFAAYFAAEYIGASGILAAVSAGVTMSYVELSGSSSALTRMHRQSTWNVVQFALNGTMFVLLGEQLPGIYTGAVEAIAETGHHNPLWLVVYALVICIVLGVFRFGWVYASVRFEGWRKRRRGIPFPEVGAGMMMVLTLGGVRGAITLAGVLTLPLVLNDGTPFPARDLAILLAATVIITSLVLASALMPPVVKMLRHQSSGIKREQQEYLAVQAAREAAERVLQEEVARLTSEFPDAREQDLLSSVAERLLADIRAVSAVSELGLPDEWLAHEKRVEQRLRLAVIDAARQSIFALARQHKISDELAREMVARLDMEEVRNRH</sequence>
<keyword evidence="9 10" id="KW-0739">Sodium transport</keyword>
<feature type="transmembrane region" description="Helical" evidence="10">
    <location>
        <begin position="278"/>
        <end position="300"/>
    </location>
</feature>
<evidence type="ECO:0000256" key="9">
    <source>
        <dbReference type="ARBA" id="ARBA00023201"/>
    </source>
</evidence>
<dbReference type="InterPro" id="IPR018422">
    <property type="entry name" value="Cation/H_exchanger_CPA1"/>
</dbReference>
<evidence type="ECO:0000256" key="10">
    <source>
        <dbReference type="RuleBase" id="RU366002"/>
    </source>
</evidence>
<keyword evidence="10" id="KW-0997">Cell inner membrane</keyword>
<dbReference type="Proteomes" id="UP000266206">
    <property type="component" value="Unassembled WGS sequence"/>
</dbReference>
<evidence type="ECO:0000256" key="4">
    <source>
        <dbReference type="ARBA" id="ARBA00022692"/>
    </source>
</evidence>
<comment type="function">
    <text evidence="10">Na(+)/H(+) antiporter that extrudes sodium in exchange for external protons.</text>
</comment>
<dbReference type="InterPro" id="IPR006153">
    <property type="entry name" value="Cation/H_exchanger_TM"/>
</dbReference>
<feature type="transmembrane region" description="Helical" evidence="10">
    <location>
        <begin position="6"/>
        <end position="24"/>
    </location>
</feature>
<comment type="similarity">
    <text evidence="10">Belongs to the monovalent cation:proton antiporter 1 (CPA1) transporter (TC 2.A.36) family.</text>
</comment>
<evidence type="ECO:0000256" key="5">
    <source>
        <dbReference type="ARBA" id="ARBA00022989"/>
    </source>
</evidence>
<proteinExistence type="inferred from homology"/>
<dbReference type="OrthoDB" id="9809206at2"/>
<name>A0A3A1YQD6_9BURK</name>
<dbReference type="GO" id="GO:0015386">
    <property type="term" value="F:potassium:proton antiporter activity"/>
    <property type="evidence" value="ECO:0007669"/>
    <property type="project" value="TreeGrafter"/>
</dbReference>
<dbReference type="NCBIfam" id="TIGR00831">
    <property type="entry name" value="a_cpa1"/>
    <property type="match status" value="1"/>
</dbReference>
<dbReference type="PANTHER" id="PTHR10110">
    <property type="entry name" value="SODIUM/HYDROGEN EXCHANGER"/>
    <property type="match status" value="1"/>
</dbReference>
<comment type="caution">
    <text evidence="12">The sequence shown here is derived from an EMBL/GenBank/DDBJ whole genome shotgun (WGS) entry which is preliminary data.</text>
</comment>
<feature type="transmembrane region" description="Helical" evidence="10">
    <location>
        <begin position="394"/>
        <end position="414"/>
    </location>
</feature>
<evidence type="ECO:0000313" key="13">
    <source>
        <dbReference type="Proteomes" id="UP000266206"/>
    </source>
</evidence>
<dbReference type="GO" id="GO:0005886">
    <property type="term" value="C:plasma membrane"/>
    <property type="evidence" value="ECO:0007669"/>
    <property type="project" value="UniProtKB-SubCell"/>
</dbReference>
<dbReference type="PANTHER" id="PTHR10110:SF86">
    <property type="entry name" value="SODIUM_HYDROGEN EXCHANGER 7"/>
    <property type="match status" value="1"/>
</dbReference>
<dbReference type="GO" id="GO:0051453">
    <property type="term" value="P:regulation of intracellular pH"/>
    <property type="evidence" value="ECO:0007669"/>
    <property type="project" value="TreeGrafter"/>
</dbReference>